<evidence type="ECO:0000256" key="7">
    <source>
        <dbReference type="ARBA" id="ARBA00022777"/>
    </source>
</evidence>
<feature type="binding site" evidence="12">
    <location>
        <position position="286"/>
    </location>
    <ligand>
        <name>K(+)</name>
        <dbReference type="ChEBI" id="CHEBI:29103"/>
    </ligand>
</feature>
<dbReference type="HAMAP" id="MF_01987">
    <property type="entry name" value="Ribokinase"/>
    <property type="match status" value="1"/>
</dbReference>
<dbReference type="RefSeq" id="WP_379955102.1">
    <property type="nucleotide sequence ID" value="NZ_JAUYVI010000003.1"/>
</dbReference>
<dbReference type="EC" id="2.7.1.15" evidence="2 12"/>
<keyword evidence="7 12" id="KW-0418">Kinase</keyword>
<comment type="cofactor">
    <cofactor evidence="12">
        <name>Mg(2+)</name>
        <dbReference type="ChEBI" id="CHEBI:18420"/>
    </cofactor>
    <text evidence="12">Requires a divalent cation, most likely magnesium in vivo, as an electrophilic catalyst to aid phosphoryl group transfer. It is the chelate of the metal and the nucleotide that is the actual substrate.</text>
</comment>
<evidence type="ECO:0000256" key="9">
    <source>
        <dbReference type="ARBA" id="ARBA00022842"/>
    </source>
</evidence>
<evidence type="ECO:0000313" key="14">
    <source>
        <dbReference type="EMBL" id="MDQ7247668.1"/>
    </source>
</evidence>
<comment type="subcellular location">
    <subcellularLocation>
        <location evidence="12">Cytoplasm</location>
    </subcellularLocation>
</comment>
<dbReference type="CDD" id="cd01174">
    <property type="entry name" value="ribokinase"/>
    <property type="match status" value="1"/>
</dbReference>
<dbReference type="InterPro" id="IPR002139">
    <property type="entry name" value="Ribo/fructo_kinase"/>
</dbReference>
<keyword evidence="5 12" id="KW-0479">Metal-binding</keyword>
<evidence type="ECO:0000256" key="10">
    <source>
        <dbReference type="ARBA" id="ARBA00022958"/>
    </source>
</evidence>
<dbReference type="GO" id="GO:0004747">
    <property type="term" value="F:ribokinase activity"/>
    <property type="evidence" value="ECO:0007669"/>
    <property type="project" value="UniProtKB-EC"/>
</dbReference>
<organism evidence="14 15">
    <name type="scientific">Dongia sedimenti</name>
    <dbReference type="NCBI Taxonomy" id="3064282"/>
    <lineage>
        <taxon>Bacteria</taxon>
        <taxon>Pseudomonadati</taxon>
        <taxon>Pseudomonadota</taxon>
        <taxon>Alphaproteobacteria</taxon>
        <taxon>Rhodospirillales</taxon>
        <taxon>Dongiaceae</taxon>
        <taxon>Dongia</taxon>
    </lineage>
</organism>
<proteinExistence type="inferred from homology"/>
<dbReference type="EMBL" id="JAUYVI010000003">
    <property type="protein sequence ID" value="MDQ7247668.1"/>
    <property type="molecule type" value="Genomic_DNA"/>
</dbReference>
<feature type="binding site" evidence="12">
    <location>
        <begin position="246"/>
        <end position="247"/>
    </location>
    <ligand>
        <name>ATP</name>
        <dbReference type="ChEBI" id="CHEBI:30616"/>
    </ligand>
</feature>
<reference evidence="15" key="1">
    <citation type="submission" date="2023-08" db="EMBL/GenBank/DDBJ databases">
        <title>Rhodospirillaceae gen. nov., a novel taxon isolated from the Yangtze River Yuezi River estuary sludge.</title>
        <authorList>
            <person name="Ruan L."/>
        </authorList>
    </citation>
    <scope>NUCLEOTIDE SEQUENCE [LARGE SCALE GENOMIC DNA]</scope>
    <source>
        <strain evidence="15">R-7</strain>
    </source>
</reference>
<dbReference type="PANTHER" id="PTHR10584">
    <property type="entry name" value="SUGAR KINASE"/>
    <property type="match status" value="1"/>
</dbReference>
<dbReference type="SUPFAM" id="SSF53613">
    <property type="entry name" value="Ribokinase-like"/>
    <property type="match status" value="1"/>
</dbReference>
<comment type="similarity">
    <text evidence="1">Belongs to the carbohydrate kinase pfkB family.</text>
</comment>
<dbReference type="Gene3D" id="3.40.1190.20">
    <property type="match status" value="1"/>
</dbReference>
<feature type="binding site" evidence="12">
    <location>
        <position position="241"/>
    </location>
    <ligand>
        <name>K(+)</name>
        <dbReference type="ChEBI" id="CHEBI:29103"/>
    </ligand>
</feature>
<dbReference type="Pfam" id="PF00294">
    <property type="entry name" value="PfkB"/>
    <property type="match status" value="1"/>
</dbReference>
<dbReference type="PANTHER" id="PTHR10584:SF166">
    <property type="entry name" value="RIBOKINASE"/>
    <property type="match status" value="1"/>
</dbReference>
<dbReference type="Proteomes" id="UP001230156">
    <property type="component" value="Unassembled WGS sequence"/>
</dbReference>
<comment type="catalytic activity">
    <reaction evidence="12">
        <text>D-ribose + ATP = D-ribose 5-phosphate + ADP + H(+)</text>
        <dbReference type="Rhea" id="RHEA:13697"/>
        <dbReference type="ChEBI" id="CHEBI:15378"/>
        <dbReference type="ChEBI" id="CHEBI:30616"/>
        <dbReference type="ChEBI" id="CHEBI:47013"/>
        <dbReference type="ChEBI" id="CHEBI:78346"/>
        <dbReference type="ChEBI" id="CHEBI:456216"/>
        <dbReference type="EC" id="2.7.1.15"/>
    </reaction>
</comment>
<comment type="pathway">
    <text evidence="12">Carbohydrate metabolism; D-ribose degradation; D-ribose 5-phosphate from beta-D-ribopyranose: step 2/2.</text>
</comment>
<evidence type="ECO:0000256" key="3">
    <source>
        <dbReference type="ARBA" id="ARBA00016943"/>
    </source>
</evidence>
<feature type="binding site" evidence="12">
    <location>
        <position position="280"/>
    </location>
    <ligand>
        <name>K(+)</name>
        <dbReference type="ChEBI" id="CHEBI:29103"/>
    </ligand>
</feature>
<protein>
    <recommendedName>
        <fullName evidence="3 12">Ribokinase</fullName>
        <shortName evidence="12">RK</shortName>
        <ecNumber evidence="2 12">2.7.1.15</ecNumber>
    </recommendedName>
</protein>
<comment type="activity regulation">
    <text evidence="12">Activated by a monovalent cation that binds near, but not in, the active site. The most likely occupant of the site in vivo is potassium. Ion binding induces a conformational change that may alter substrate affinity.</text>
</comment>
<dbReference type="InterPro" id="IPR011877">
    <property type="entry name" value="Ribokinase"/>
</dbReference>
<comment type="subunit">
    <text evidence="12">Homodimer.</text>
</comment>
<keyword evidence="9 12" id="KW-0460">Magnesium</keyword>
<evidence type="ECO:0000256" key="6">
    <source>
        <dbReference type="ARBA" id="ARBA00022741"/>
    </source>
</evidence>
<feature type="binding site" evidence="12">
    <location>
        <begin position="9"/>
        <end position="11"/>
    </location>
    <ligand>
        <name>substrate</name>
    </ligand>
</feature>
<keyword evidence="6 12" id="KW-0547">Nucleotide-binding</keyword>
<evidence type="ECO:0000256" key="11">
    <source>
        <dbReference type="ARBA" id="ARBA00023277"/>
    </source>
</evidence>
<feature type="binding site" evidence="12">
    <location>
        <position position="179"/>
    </location>
    <ligand>
        <name>ATP</name>
        <dbReference type="ChEBI" id="CHEBI:30616"/>
    </ligand>
</feature>
<dbReference type="InterPro" id="IPR011611">
    <property type="entry name" value="PfkB_dom"/>
</dbReference>
<feature type="binding site" evidence="12">
    <location>
        <begin position="37"/>
        <end position="41"/>
    </location>
    <ligand>
        <name>substrate</name>
    </ligand>
</feature>
<comment type="function">
    <text evidence="12">Catalyzes the phosphorylation of ribose at O-5 in a reaction requiring ATP and magnesium. The resulting D-ribose-5-phosphate can then be used either for sythesis of nucleotides, histidine, and tryptophan, or as a component of the pentose phosphate pathway.</text>
</comment>
<evidence type="ECO:0000256" key="4">
    <source>
        <dbReference type="ARBA" id="ARBA00022679"/>
    </source>
</evidence>
<keyword evidence="8 12" id="KW-0067">ATP-binding</keyword>
<feature type="domain" description="Carbohydrate kinase PfkB" evidence="13">
    <location>
        <begin position="2"/>
        <end position="288"/>
    </location>
</feature>
<evidence type="ECO:0000313" key="15">
    <source>
        <dbReference type="Proteomes" id="UP001230156"/>
    </source>
</evidence>
<sequence length="306" mass="31323">MIVVFGSLNVDLLIPVDRLPTHGETVIGPGYSFAAGGKGANQALAAARAGAQVRMVGRVGTDDLSAIALNDLNLQDVDLSLVAKDEKPTGLAAICVDKKGENIIVVAAGANSNARADQVPDHLLTPEAMILLQMEVPLEENWTLVRRAKARGARVLLNVAPAAPVPTDIVRMLDWLVVNETEAMIVADSLGRHRDGARAAAAAIAEAAQTTVIVTLGGEGASGFSGDKIYDAPALLITPVDTVGAGDAFVGAFAAAIDGGGDLARGLAYGSVAGALACLTPGAQPSLPMKAAIDKRLKDLPPIKVH</sequence>
<comment type="caution">
    <text evidence="14">The sequence shown here is derived from an EMBL/GenBank/DDBJ whole genome shotgun (WGS) entry which is preliminary data.</text>
</comment>
<evidence type="ECO:0000256" key="8">
    <source>
        <dbReference type="ARBA" id="ARBA00022840"/>
    </source>
</evidence>
<gene>
    <name evidence="12" type="primary">rbsK</name>
    <name evidence="14" type="ORF">Q8A70_08310</name>
</gene>
<feature type="binding site" evidence="12">
    <location>
        <position position="243"/>
    </location>
    <ligand>
        <name>K(+)</name>
        <dbReference type="ChEBI" id="CHEBI:29103"/>
    </ligand>
</feature>
<evidence type="ECO:0000259" key="13">
    <source>
        <dbReference type="Pfam" id="PF00294"/>
    </source>
</evidence>
<dbReference type="InterPro" id="IPR029056">
    <property type="entry name" value="Ribokinase-like"/>
</dbReference>
<evidence type="ECO:0000256" key="2">
    <source>
        <dbReference type="ARBA" id="ARBA00012035"/>
    </source>
</evidence>
<comment type="caution">
    <text evidence="12">Lacks conserved residue(s) required for the propagation of feature annotation.</text>
</comment>
<evidence type="ECO:0000256" key="5">
    <source>
        <dbReference type="ARBA" id="ARBA00022723"/>
    </source>
</evidence>
<feature type="binding site" evidence="12">
    <location>
        <position position="135"/>
    </location>
    <ligand>
        <name>substrate</name>
    </ligand>
</feature>
<dbReference type="PROSITE" id="PS00584">
    <property type="entry name" value="PFKB_KINASES_2"/>
    <property type="match status" value="1"/>
</dbReference>
<feature type="binding site" evidence="12">
    <location>
        <position position="247"/>
    </location>
    <ligand>
        <name>substrate</name>
    </ligand>
</feature>
<feature type="active site" description="Proton acceptor" evidence="12">
    <location>
        <position position="247"/>
    </location>
</feature>
<evidence type="ECO:0000256" key="1">
    <source>
        <dbReference type="ARBA" id="ARBA00005380"/>
    </source>
</evidence>
<keyword evidence="10 12" id="KW-0630">Potassium</keyword>
<comment type="similarity">
    <text evidence="12">Belongs to the carbohydrate kinase PfkB family. Ribokinase subfamily.</text>
</comment>
<dbReference type="InterPro" id="IPR002173">
    <property type="entry name" value="Carboh/pur_kinase_PfkB_CS"/>
</dbReference>
<accession>A0ABU0YIX7</accession>
<feature type="binding site" evidence="12">
    <location>
        <position position="282"/>
    </location>
    <ligand>
        <name>K(+)</name>
        <dbReference type="ChEBI" id="CHEBI:29103"/>
    </ligand>
</feature>
<keyword evidence="11 12" id="KW-0119">Carbohydrate metabolism</keyword>
<feature type="binding site" evidence="12">
    <location>
        <begin position="215"/>
        <end position="220"/>
    </location>
    <ligand>
        <name>ATP</name>
        <dbReference type="ChEBI" id="CHEBI:30616"/>
    </ligand>
</feature>
<keyword evidence="12" id="KW-0963">Cytoplasm</keyword>
<keyword evidence="4 12" id="KW-0808">Transferase</keyword>
<feature type="binding site" evidence="12">
    <location>
        <position position="277"/>
    </location>
    <ligand>
        <name>K(+)</name>
        <dbReference type="ChEBI" id="CHEBI:29103"/>
    </ligand>
</feature>
<dbReference type="PRINTS" id="PR00990">
    <property type="entry name" value="RIBOKINASE"/>
</dbReference>
<name>A0ABU0YIX7_9PROT</name>
<keyword evidence="15" id="KW-1185">Reference proteome</keyword>
<evidence type="ECO:0000256" key="12">
    <source>
        <dbReference type="HAMAP-Rule" id="MF_01987"/>
    </source>
</evidence>